<dbReference type="AlphaFoldDB" id="A0A2H0VZM1"/>
<organism evidence="2 3">
    <name type="scientific">Candidatus Buchananbacteria bacterium CG10_big_fil_rev_8_21_14_0_10_42_9</name>
    <dbReference type="NCBI Taxonomy" id="1974526"/>
    <lineage>
        <taxon>Bacteria</taxon>
        <taxon>Candidatus Buchananiibacteriota</taxon>
    </lineage>
</organism>
<evidence type="ECO:0000313" key="3">
    <source>
        <dbReference type="Proteomes" id="UP000230935"/>
    </source>
</evidence>
<evidence type="ECO:0000256" key="1">
    <source>
        <dbReference type="SAM" id="Phobius"/>
    </source>
</evidence>
<accession>A0A2H0VZM1</accession>
<dbReference type="EMBL" id="PEZZ01000049">
    <property type="protein sequence ID" value="PIS04565.1"/>
    <property type="molecule type" value="Genomic_DNA"/>
</dbReference>
<feature type="transmembrane region" description="Helical" evidence="1">
    <location>
        <begin position="98"/>
        <end position="118"/>
    </location>
</feature>
<gene>
    <name evidence="2" type="ORF">COT81_05710</name>
</gene>
<protein>
    <submittedName>
        <fullName evidence="2">Uncharacterized protein</fullName>
    </submittedName>
</protein>
<feature type="transmembrane region" description="Helical" evidence="1">
    <location>
        <begin position="28"/>
        <end position="47"/>
    </location>
</feature>
<proteinExistence type="predicted"/>
<comment type="caution">
    <text evidence="2">The sequence shown here is derived from an EMBL/GenBank/DDBJ whole genome shotgun (WGS) entry which is preliminary data.</text>
</comment>
<sequence length="167" mass="19573">MSFLSRRPKNTKQILKYAKSREVWESTLVMLLANIALLMIVILSYGLLSLYRQVLFNNNRVLTVEPFYLIIFLFIFSILVWFTLGLHQGIHIRKNKTVSGFWITLFSALPLFLLIYLLSPVVEFTQSQKEVFSELPKFIAVVSVMQYIFYTAGLRLRKKRRSWLSLG</sequence>
<feature type="transmembrane region" description="Helical" evidence="1">
    <location>
        <begin position="138"/>
        <end position="156"/>
    </location>
</feature>
<feature type="transmembrane region" description="Helical" evidence="1">
    <location>
        <begin position="67"/>
        <end position="86"/>
    </location>
</feature>
<keyword evidence="1" id="KW-0472">Membrane</keyword>
<keyword evidence="1" id="KW-1133">Transmembrane helix</keyword>
<dbReference type="Proteomes" id="UP000230935">
    <property type="component" value="Unassembled WGS sequence"/>
</dbReference>
<evidence type="ECO:0000313" key="2">
    <source>
        <dbReference type="EMBL" id="PIS04565.1"/>
    </source>
</evidence>
<reference evidence="3" key="1">
    <citation type="submission" date="2017-09" db="EMBL/GenBank/DDBJ databases">
        <title>Depth-based differentiation of microbial function through sediment-hosted aquifers and enrichment of novel symbionts in the deep terrestrial subsurface.</title>
        <authorList>
            <person name="Probst A.J."/>
            <person name="Ladd B."/>
            <person name="Jarett J.K."/>
            <person name="Geller-Mcgrath D.E."/>
            <person name="Sieber C.M.K."/>
            <person name="Emerson J.B."/>
            <person name="Anantharaman K."/>
            <person name="Thomas B.C."/>
            <person name="Malmstrom R."/>
            <person name="Stieglmeier M."/>
            <person name="Klingl A."/>
            <person name="Woyke T."/>
            <person name="Ryan C.M."/>
            <person name="Banfield J.F."/>
        </authorList>
    </citation>
    <scope>NUCLEOTIDE SEQUENCE [LARGE SCALE GENOMIC DNA]</scope>
</reference>
<keyword evidence="1" id="KW-0812">Transmembrane</keyword>
<name>A0A2H0VZM1_9BACT</name>